<name>A0A292PS96_9PEZI</name>
<evidence type="ECO:0000313" key="7">
    <source>
        <dbReference type="EMBL" id="CUS10004.1"/>
    </source>
</evidence>
<dbReference type="Pfam" id="PF03152">
    <property type="entry name" value="UFD1_N1"/>
    <property type="match status" value="1"/>
</dbReference>
<gene>
    <name evidence="7" type="ORF">GSTUAT00005934001</name>
</gene>
<feature type="domain" description="Ubiquitin fusion degradation protein UFD1 N-terminal subdomain 2" evidence="6">
    <location>
        <begin position="123"/>
        <end position="201"/>
    </location>
</feature>
<comment type="similarity">
    <text evidence="1">Belongs to the UFD1 family.</text>
</comment>
<evidence type="ECO:0000256" key="1">
    <source>
        <dbReference type="ARBA" id="ARBA00006043"/>
    </source>
</evidence>
<dbReference type="GO" id="GO:0034098">
    <property type="term" value="C:VCP-NPL4-UFD1 AAA ATPase complex"/>
    <property type="evidence" value="ECO:0007669"/>
    <property type="project" value="TreeGrafter"/>
</dbReference>
<feature type="domain" description="Ubiquitin fusion degradation protein UFD1 N-terminal subdomain 1" evidence="5">
    <location>
        <begin position="23"/>
        <end position="121"/>
    </location>
</feature>
<feature type="region of interest" description="Disordered" evidence="4">
    <location>
        <begin position="204"/>
        <end position="231"/>
    </location>
</feature>
<proteinExistence type="inferred from homology"/>
<feature type="compositionally biased region" description="Basic and acidic residues" evidence="4">
    <location>
        <begin position="361"/>
        <end position="379"/>
    </location>
</feature>
<sequence length="379" mass="40688">MLGGNFYDDEDMVPSYHSRNRRFDEFLRCYPVVMMPGAERAELNYGGKVIMPPSALDKLSRLHIAYPMLFELRNGSKDKVTHAGVLEFIAEEGRVYLPHWMMQTLLLEPGELLQIKSTDLPAGTFIKLQPQSVAFITSITDPKAVLENALRTFSALTVGDIFSFFYNDEVFEIAVLEVKPETKMSAITTIETDISVDFAPPVGYVEPSRPPQSSRPGSVVGGRHVTPLGETGSMAKSINYAAIAPSSTTSTTATSGAKQSFFTGGGGQRLKGSKTGTPKEKPSTPVAGVSSNPPPPVIPAPTVRRGTGPQPLRLPPGQLFFGYEIKPVKKKDGGEGEKKASVFSGSGQTLRGGNAGGRKRKGDEAGKGKGKGPEVIEID</sequence>
<accession>A0A292PS96</accession>
<dbReference type="InterPro" id="IPR055418">
    <property type="entry name" value="UFD1_N2"/>
</dbReference>
<dbReference type="InterPro" id="IPR055417">
    <property type="entry name" value="UFD1_N1"/>
</dbReference>
<evidence type="ECO:0000259" key="5">
    <source>
        <dbReference type="Pfam" id="PF03152"/>
    </source>
</evidence>
<dbReference type="InterPro" id="IPR004854">
    <property type="entry name" value="Ufd1-like"/>
</dbReference>
<dbReference type="EMBL" id="LN891061">
    <property type="protein sequence ID" value="CUS10004.1"/>
    <property type="molecule type" value="Genomic_DNA"/>
</dbReference>
<dbReference type="Gene3D" id="2.40.40.50">
    <property type="entry name" value="Ubiquitin fusion degradation protein UFD1, N-terminal domain"/>
    <property type="match status" value="1"/>
</dbReference>
<dbReference type="Pfam" id="PF24842">
    <property type="entry name" value="UFD1_N2"/>
    <property type="match status" value="1"/>
</dbReference>
<feature type="compositionally biased region" description="Low complexity" evidence="4">
    <location>
        <begin position="247"/>
        <end position="260"/>
    </location>
</feature>
<protein>
    <recommendedName>
        <fullName evidence="3">Ubiquitin fusion degradation protein 1</fullName>
    </recommendedName>
</protein>
<dbReference type="Gene3D" id="3.10.330.10">
    <property type="match status" value="1"/>
</dbReference>
<dbReference type="GO" id="GO:0032182">
    <property type="term" value="F:ubiquitin-like protein binding"/>
    <property type="evidence" value="ECO:0007669"/>
    <property type="project" value="UniProtKB-ARBA"/>
</dbReference>
<feature type="compositionally biased region" description="Low complexity" evidence="4">
    <location>
        <begin position="205"/>
        <end position="223"/>
    </location>
</feature>
<reference evidence="7" key="1">
    <citation type="submission" date="2015-10" db="EMBL/GenBank/DDBJ databases">
        <authorList>
            <person name="Regsiter A."/>
            <person name="william w."/>
        </authorList>
    </citation>
    <scope>NUCLEOTIDE SEQUENCE</scope>
    <source>
        <strain evidence="7">Montdore</strain>
    </source>
</reference>
<evidence type="ECO:0000256" key="2">
    <source>
        <dbReference type="ARBA" id="ARBA00022786"/>
    </source>
</evidence>
<dbReference type="PANTHER" id="PTHR12555">
    <property type="entry name" value="UBIQUITIN FUSION DEGRADATON PROTEIN 1"/>
    <property type="match status" value="1"/>
</dbReference>
<feature type="compositionally biased region" description="Basic and acidic residues" evidence="4">
    <location>
        <begin position="329"/>
        <end position="340"/>
    </location>
</feature>
<dbReference type="GO" id="GO:0031593">
    <property type="term" value="F:polyubiquitin modification-dependent protein binding"/>
    <property type="evidence" value="ECO:0007669"/>
    <property type="project" value="TreeGrafter"/>
</dbReference>
<dbReference type="PANTHER" id="PTHR12555:SF13">
    <property type="entry name" value="UBIQUITIN RECOGNITION FACTOR IN ER-ASSOCIATED DEGRADATION PROTEIN 1"/>
    <property type="match status" value="1"/>
</dbReference>
<dbReference type="GO" id="GO:0006511">
    <property type="term" value="P:ubiquitin-dependent protein catabolic process"/>
    <property type="evidence" value="ECO:0007669"/>
    <property type="project" value="InterPro"/>
</dbReference>
<keyword evidence="8" id="KW-1185">Reference proteome</keyword>
<evidence type="ECO:0000313" key="8">
    <source>
        <dbReference type="Proteomes" id="UP001412239"/>
    </source>
</evidence>
<evidence type="ECO:0000259" key="6">
    <source>
        <dbReference type="Pfam" id="PF24842"/>
    </source>
</evidence>
<dbReference type="InterPro" id="IPR042299">
    <property type="entry name" value="Ufd1-like_Nn"/>
</dbReference>
<feature type="region of interest" description="Disordered" evidence="4">
    <location>
        <begin position="329"/>
        <end position="379"/>
    </location>
</feature>
<dbReference type="GO" id="GO:0036503">
    <property type="term" value="P:ERAD pathway"/>
    <property type="evidence" value="ECO:0007669"/>
    <property type="project" value="TreeGrafter"/>
</dbReference>
<feature type="region of interest" description="Disordered" evidence="4">
    <location>
        <begin position="247"/>
        <end position="295"/>
    </location>
</feature>
<dbReference type="Proteomes" id="UP001412239">
    <property type="component" value="Unassembled WGS sequence"/>
</dbReference>
<organism evidence="7 8">
    <name type="scientific">Tuber aestivum</name>
    <name type="common">summer truffle</name>
    <dbReference type="NCBI Taxonomy" id="59557"/>
    <lineage>
        <taxon>Eukaryota</taxon>
        <taxon>Fungi</taxon>
        <taxon>Dikarya</taxon>
        <taxon>Ascomycota</taxon>
        <taxon>Pezizomycotina</taxon>
        <taxon>Pezizomycetes</taxon>
        <taxon>Pezizales</taxon>
        <taxon>Tuberaceae</taxon>
        <taxon>Tuber</taxon>
    </lineage>
</organism>
<evidence type="ECO:0000256" key="4">
    <source>
        <dbReference type="SAM" id="MobiDB-lite"/>
    </source>
</evidence>
<dbReference type="FunFam" id="2.40.40.50:FF:000001">
    <property type="entry name" value="Ubiquitin fusion degradation protein 1 homolog"/>
    <property type="match status" value="1"/>
</dbReference>
<dbReference type="AlphaFoldDB" id="A0A292PS96"/>
<evidence type="ECO:0000256" key="3">
    <source>
        <dbReference type="ARBA" id="ARBA00074895"/>
    </source>
</evidence>
<keyword evidence="2" id="KW-0833">Ubl conjugation pathway</keyword>